<feature type="domain" description="Histidine kinase/HSP90-like ATPase" evidence="10">
    <location>
        <begin position="294"/>
        <end position="379"/>
    </location>
</feature>
<dbReference type="Pfam" id="PF23539">
    <property type="entry name" value="DUF7134"/>
    <property type="match status" value="1"/>
</dbReference>
<dbReference type="Gene3D" id="3.30.565.10">
    <property type="entry name" value="Histidine kinase-like ATPase, C-terminal domain"/>
    <property type="match status" value="1"/>
</dbReference>
<comment type="catalytic activity">
    <reaction evidence="1">
        <text>ATP + protein L-histidine = ADP + protein N-phospho-L-histidine.</text>
        <dbReference type="EC" id="2.7.13.3"/>
    </reaction>
</comment>
<gene>
    <name evidence="13" type="ORF">Pa4123_49410</name>
</gene>
<keyword evidence="6" id="KW-0418">Kinase</keyword>
<dbReference type="InterPro" id="IPR011712">
    <property type="entry name" value="Sig_transdc_His_kin_sub3_dim/P"/>
</dbReference>
<dbReference type="EMBL" id="BSDI01000026">
    <property type="protein sequence ID" value="GLH99665.1"/>
    <property type="molecule type" value="Genomic_DNA"/>
</dbReference>
<evidence type="ECO:0000256" key="9">
    <source>
        <dbReference type="SAM" id="Phobius"/>
    </source>
</evidence>
<keyword evidence="4" id="KW-0808">Transferase</keyword>
<evidence type="ECO:0000256" key="1">
    <source>
        <dbReference type="ARBA" id="ARBA00000085"/>
    </source>
</evidence>
<evidence type="ECO:0000256" key="3">
    <source>
        <dbReference type="ARBA" id="ARBA00022553"/>
    </source>
</evidence>
<feature type="transmembrane region" description="Helical" evidence="9">
    <location>
        <begin position="147"/>
        <end position="165"/>
    </location>
</feature>
<feature type="transmembrane region" description="Helical" evidence="9">
    <location>
        <begin position="394"/>
        <end position="414"/>
    </location>
</feature>
<sequence length="733" mass="74998">MAGRADPVRAIFAGYGSTVRPRWREAPLPAALAVLQALWWPLVPGWLGEPADGTAIALAAAGTAVACAALLWRRIAPGPALVATLAAAVPLGAGLGERAPFGFVAAAFAFLALATHRTAGVAALGGLGTVVALTATVALRGGSPRALIGYALIAVAGAAAGWVWGRSRRRRRTDAAAVAVFDAEAPAIALYAAAGERRRLAAELHDVAAHRLTGIVVSAAAAHRLGDPELVAEAGRHAIEAGRQALAELDRLADLDEDVPAGGLDDVDTLVAERPEVTYTRTGGAGPVEAGALAYRVVREALTNTARYAGGAPVSVRIAADAERLAVTVADSGGTPAAAGVGSGGGLAGLREAVRAAGGTFDAGPEGTGWTVRAVLPATAPAPGRRPAWRGPAALDWALTVLAIALPLGAGLLPGSSPDPLSHPDPGTALLMLLLVLFAAPLRWRRLAPMRAVLANLAALLAWLGAEVAGWTPAEGTDLLGWTLWAQLVLAYSVGAYRTRRGWPAPLAIAAVDGFVFVSGLTGDVVAGWVIFSTVLAGPALLAWAIGILVRARRRRIAARRATVEADAVAAVETERRRIAAGLRVTARRHAEAVVDAAEAGRLSDVLTEARAGLAAMRELLTELRAGGIDAGHEPPPTIAGVAVLAARRRATVRYSGSRRAIAPEMEVAAYRLADLMLRADGTLTVTYLVDGVRLTAPRPDGVEVRRLRALADAAGGAVTAAAADSTSVWLPG</sequence>
<evidence type="ECO:0000259" key="12">
    <source>
        <dbReference type="Pfam" id="PF23539"/>
    </source>
</evidence>
<dbReference type="Pfam" id="PF02518">
    <property type="entry name" value="HATPase_c"/>
    <property type="match status" value="1"/>
</dbReference>
<feature type="transmembrane region" description="Helical" evidence="9">
    <location>
        <begin position="121"/>
        <end position="141"/>
    </location>
</feature>
<dbReference type="SUPFAM" id="SSF55874">
    <property type="entry name" value="ATPase domain of HSP90 chaperone/DNA topoisomerase II/histidine kinase"/>
    <property type="match status" value="1"/>
</dbReference>
<evidence type="ECO:0000256" key="6">
    <source>
        <dbReference type="ARBA" id="ARBA00022777"/>
    </source>
</evidence>
<dbReference type="InterPro" id="IPR003594">
    <property type="entry name" value="HATPase_dom"/>
</dbReference>
<dbReference type="PANTHER" id="PTHR24421:SF10">
    <property type="entry name" value="NITRATE_NITRITE SENSOR PROTEIN NARQ"/>
    <property type="match status" value="1"/>
</dbReference>
<feature type="transmembrane region" description="Helical" evidence="9">
    <location>
        <begin position="479"/>
        <end position="497"/>
    </location>
</feature>
<evidence type="ECO:0000259" key="11">
    <source>
        <dbReference type="Pfam" id="PF07730"/>
    </source>
</evidence>
<evidence type="ECO:0000256" key="4">
    <source>
        <dbReference type="ARBA" id="ARBA00022679"/>
    </source>
</evidence>
<dbReference type="Proteomes" id="UP001144280">
    <property type="component" value="Unassembled WGS sequence"/>
</dbReference>
<keyword evidence="14" id="KW-1185">Reference proteome</keyword>
<keyword evidence="8" id="KW-0902">Two-component regulatory system</keyword>
<dbReference type="InterPro" id="IPR036890">
    <property type="entry name" value="HATPase_C_sf"/>
</dbReference>
<evidence type="ECO:0000313" key="14">
    <source>
        <dbReference type="Proteomes" id="UP001144280"/>
    </source>
</evidence>
<feature type="transmembrane region" description="Helical" evidence="9">
    <location>
        <begin position="529"/>
        <end position="550"/>
    </location>
</feature>
<keyword evidence="9" id="KW-0472">Membrane</keyword>
<dbReference type="Gene3D" id="1.20.5.1930">
    <property type="match status" value="1"/>
</dbReference>
<comment type="caution">
    <text evidence="13">The sequence shown here is derived from an EMBL/GenBank/DDBJ whole genome shotgun (WGS) entry which is preliminary data.</text>
</comment>
<feature type="transmembrane region" description="Helical" evidence="9">
    <location>
        <begin position="504"/>
        <end position="523"/>
    </location>
</feature>
<organism evidence="13 14">
    <name type="scientific">Phytohabitans aurantiacus</name>
    <dbReference type="NCBI Taxonomy" id="3016789"/>
    <lineage>
        <taxon>Bacteria</taxon>
        <taxon>Bacillati</taxon>
        <taxon>Actinomycetota</taxon>
        <taxon>Actinomycetes</taxon>
        <taxon>Micromonosporales</taxon>
        <taxon>Micromonosporaceae</taxon>
    </lineage>
</organism>
<name>A0ABQ5QZE8_9ACTN</name>
<proteinExistence type="predicted"/>
<keyword evidence="9" id="KW-0812">Transmembrane</keyword>
<accession>A0ABQ5QZE8</accession>
<dbReference type="PANTHER" id="PTHR24421">
    <property type="entry name" value="NITRATE/NITRITE SENSOR PROTEIN NARX-RELATED"/>
    <property type="match status" value="1"/>
</dbReference>
<dbReference type="EC" id="2.7.13.3" evidence="2"/>
<feature type="transmembrane region" description="Helical" evidence="9">
    <location>
        <begin position="426"/>
        <end position="442"/>
    </location>
</feature>
<feature type="domain" description="DUF7134" evidence="12">
    <location>
        <begin position="389"/>
        <end position="554"/>
    </location>
</feature>
<dbReference type="InterPro" id="IPR050482">
    <property type="entry name" value="Sensor_HK_TwoCompSys"/>
</dbReference>
<evidence type="ECO:0000256" key="7">
    <source>
        <dbReference type="ARBA" id="ARBA00022840"/>
    </source>
</evidence>
<keyword evidence="3" id="KW-0597">Phosphoprotein</keyword>
<feature type="transmembrane region" description="Helical" evidence="9">
    <location>
        <begin position="99"/>
        <end position="114"/>
    </location>
</feature>
<evidence type="ECO:0000256" key="8">
    <source>
        <dbReference type="ARBA" id="ARBA00023012"/>
    </source>
</evidence>
<keyword evidence="9" id="KW-1133">Transmembrane helix</keyword>
<keyword evidence="5" id="KW-0547">Nucleotide-binding</keyword>
<keyword evidence="7" id="KW-0067">ATP-binding</keyword>
<dbReference type="CDD" id="cd16917">
    <property type="entry name" value="HATPase_UhpB-NarQ-NarX-like"/>
    <property type="match status" value="1"/>
</dbReference>
<feature type="transmembrane region" description="Helical" evidence="9">
    <location>
        <begin position="454"/>
        <end position="473"/>
    </location>
</feature>
<feature type="domain" description="Signal transduction histidine kinase subgroup 3 dimerisation and phosphoacceptor" evidence="11">
    <location>
        <begin position="196"/>
        <end position="252"/>
    </location>
</feature>
<reference evidence="13" key="1">
    <citation type="submission" date="2022-12" db="EMBL/GenBank/DDBJ databases">
        <title>New Phytohabitans aurantiacus sp. RD004123 nov., an actinomycete isolated from soil.</title>
        <authorList>
            <person name="Triningsih D.W."/>
            <person name="Harunari E."/>
            <person name="Igarashi Y."/>
        </authorList>
    </citation>
    <scope>NUCLEOTIDE SEQUENCE</scope>
    <source>
        <strain evidence="13">RD004123</strain>
    </source>
</reference>
<evidence type="ECO:0000259" key="10">
    <source>
        <dbReference type="Pfam" id="PF02518"/>
    </source>
</evidence>
<evidence type="ECO:0000313" key="13">
    <source>
        <dbReference type="EMBL" id="GLH99665.1"/>
    </source>
</evidence>
<evidence type="ECO:0000256" key="2">
    <source>
        <dbReference type="ARBA" id="ARBA00012438"/>
    </source>
</evidence>
<protein>
    <recommendedName>
        <fullName evidence="2">histidine kinase</fullName>
        <ecNumber evidence="2">2.7.13.3</ecNumber>
    </recommendedName>
</protein>
<feature type="transmembrane region" description="Helical" evidence="9">
    <location>
        <begin position="53"/>
        <end position="71"/>
    </location>
</feature>
<dbReference type="InterPro" id="IPR055558">
    <property type="entry name" value="DUF7134"/>
</dbReference>
<dbReference type="Pfam" id="PF07730">
    <property type="entry name" value="HisKA_3"/>
    <property type="match status" value="1"/>
</dbReference>
<evidence type="ECO:0000256" key="5">
    <source>
        <dbReference type="ARBA" id="ARBA00022741"/>
    </source>
</evidence>